<feature type="region of interest" description="Disordered" evidence="1">
    <location>
        <begin position="1"/>
        <end position="21"/>
    </location>
</feature>
<reference evidence="2 3" key="1">
    <citation type="journal article" date="2023" name="bioRxiv">
        <title>High-quality genome assemblies of four members of thePodospora anserinaspecies complex.</title>
        <authorList>
            <person name="Ament-Velasquez S.L."/>
            <person name="Vogan A.A."/>
            <person name="Wallerman O."/>
            <person name="Hartmann F."/>
            <person name="Gautier V."/>
            <person name="Silar P."/>
            <person name="Giraud T."/>
            <person name="Johannesson H."/>
        </authorList>
    </citation>
    <scope>NUCLEOTIDE SEQUENCE [LARGE SCALE GENOMIC DNA]</scope>
    <source>
        <strain evidence="2 3">CBS 415.72m</strain>
    </source>
</reference>
<evidence type="ECO:0000313" key="3">
    <source>
        <dbReference type="Proteomes" id="UP001323405"/>
    </source>
</evidence>
<gene>
    <name evidence="2" type="ORF">QC762_107243</name>
</gene>
<sequence length="21" mass="2361">MSMPPSTVRCGERSSQFSLLF</sequence>
<keyword evidence="3" id="KW-1185">Reference proteome</keyword>
<protein>
    <submittedName>
        <fullName evidence="2">Uncharacterized protein</fullName>
    </submittedName>
</protein>
<evidence type="ECO:0000313" key="2">
    <source>
        <dbReference type="EMBL" id="KAK4659096.1"/>
    </source>
</evidence>
<dbReference type="EMBL" id="JAFFHA010000001">
    <property type="protein sequence ID" value="KAK4659096.1"/>
    <property type="molecule type" value="Genomic_DNA"/>
</dbReference>
<evidence type="ECO:0000256" key="1">
    <source>
        <dbReference type="SAM" id="MobiDB-lite"/>
    </source>
</evidence>
<proteinExistence type="predicted"/>
<organism evidence="2 3">
    <name type="scientific">Podospora pseudocomata</name>
    <dbReference type="NCBI Taxonomy" id="2093779"/>
    <lineage>
        <taxon>Eukaryota</taxon>
        <taxon>Fungi</taxon>
        <taxon>Dikarya</taxon>
        <taxon>Ascomycota</taxon>
        <taxon>Pezizomycotina</taxon>
        <taxon>Sordariomycetes</taxon>
        <taxon>Sordariomycetidae</taxon>
        <taxon>Sordariales</taxon>
        <taxon>Podosporaceae</taxon>
        <taxon>Podospora</taxon>
    </lineage>
</organism>
<comment type="caution">
    <text evidence="2">The sequence shown here is derived from an EMBL/GenBank/DDBJ whole genome shotgun (WGS) entry which is preliminary data.</text>
</comment>
<accession>A0ABR0GTR8</accession>
<name>A0ABR0GTR8_9PEZI</name>
<dbReference type="Proteomes" id="UP001323405">
    <property type="component" value="Unassembled WGS sequence"/>
</dbReference>